<dbReference type="Gene3D" id="1.20.5.4130">
    <property type="match status" value="1"/>
</dbReference>
<dbReference type="PANTHER" id="PTHR11439">
    <property type="entry name" value="GAG-POL-RELATED RETROTRANSPOSON"/>
    <property type="match status" value="1"/>
</dbReference>
<organism evidence="1">
    <name type="scientific">Solanum lycopersicum</name>
    <name type="common">Tomato</name>
    <name type="synonym">Lycopersicon esculentum</name>
    <dbReference type="NCBI Taxonomy" id="4081"/>
    <lineage>
        <taxon>Eukaryota</taxon>
        <taxon>Viridiplantae</taxon>
        <taxon>Streptophyta</taxon>
        <taxon>Embryophyta</taxon>
        <taxon>Tracheophyta</taxon>
        <taxon>Spermatophyta</taxon>
        <taxon>Magnoliopsida</taxon>
        <taxon>eudicotyledons</taxon>
        <taxon>Gunneridae</taxon>
        <taxon>Pentapetalae</taxon>
        <taxon>asterids</taxon>
        <taxon>lamiids</taxon>
        <taxon>Solanales</taxon>
        <taxon>Solanaceae</taxon>
        <taxon>Solanoideae</taxon>
        <taxon>Solaneae</taxon>
        <taxon>Solanum</taxon>
        <taxon>Solanum subgen. Lycopersicon</taxon>
    </lineage>
</organism>
<dbReference type="PaxDb" id="4081-Solyc07g009200.1.1"/>
<dbReference type="STRING" id="4081.A0A3Q7H809"/>
<dbReference type="Proteomes" id="UP000004994">
    <property type="component" value="Chromosome 7"/>
</dbReference>
<dbReference type="InParanoid" id="A0A3Q7H809"/>
<proteinExistence type="predicted"/>
<keyword evidence="2" id="KW-1185">Reference proteome</keyword>
<reference evidence="1" key="1">
    <citation type="journal article" date="2012" name="Nature">
        <title>The tomato genome sequence provides insights into fleshy fruit evolution.</title>
        <authorList>
            <consortium name="Tomato Genome Consortium"/>
        </authorList>
    </citation>
    <scope>NUCLEOTIDE SEQUENCE [LARGE SCALE GENOMIC DNA]</scope>
    <source>
        <strain evidence="1">cv. Heinz 1706</strain>
    </source>
</reference>
<dbReference type="PANTHER" id="PTHR11439:SF467">
    <property type="entry name" value="INTEGRASE CATALYTIC DOMAIN-CONTAINING PROTEIN"/>
    <property type="match status" value="1"/>
</dbReference>
<evidence type="ECO:0000313" key="1">
    <source>
        <dbReference type="EnsemblPlants" id="Solyc07g009175.1.1"/>
    </source>
</evidence>
<name>A0A3Q7H809_SOLLC</name>
<dbReference type="AlphaFoldDB" id="A0A3Q7H809"/>
<dbReference type="EnsemblPlants" id="Solyc07g009175.1.1">
    <property type="protein sequence ID" value="Solyc07g009175.1.1"/>
    <property type="gene ID" value="Solyc07g009175.1"/>
</dbReference>
<protein>
    <recommendedName>
        <fullName evidence="3">Reverse transcriptase Ty1/copia-type domain-containing protein</fullName>
    </recommendedName>
</protein>
<sequence length="127" mass="14661">MVDSVVKNLEYFQDFLENIDCGKIEELEREIRSTVNEAEDAIELEIYEINKLEKGNARESPKTAEERDHMALVPYASAVGSLMYAMVCTRPDIAHAVGVVSRYMANLGKEHWEAVKWLLRYLRGWDH</sequence>
<evidence type="ECO:0008006" key="3">
    <source>
        <dbReference type="Google" id="ProtNLM"/>
    </source>
</evidence>
<evidence type="ECO:0000313" key="2">
    <source>
        <dbReference type="Proteomes" id="UP000004994"/>
    </source>
</evidence>
<reference evidence="1" key="2">
    <citation type="submission" date="2019-01" db="UniProtKB">
        <authorList>
            <consortium name="EnsemblPlants"/>
        </authorList>
    </citation>
    <scope>IDENTIFICATION</scope>
    <source>
        <strain evidence="1">cv. Heinz 1706</strain>
    </source>
</reference>
<accession>A0A3Q7H809</accession>
<dbReference type="Gramene" id="Solyc07g009175.1.1">
    <property type="protein sequence ID" value="Solyc07g009175.1.1"/>
    <property type="gene ID" value="Solyc07g009175.1"/>
</dbReference>